<reference evidence="4" key="1">
    <citation type="submission" date="2017-02" db="UniProtKB">
        <authorList>
            <consortium name="WormBaseParasite"/>
        </authorList>
    </citation>
    <scope>IDENTIFICATION</scope>
</reference>
<evidence type="ECO:0000256" key="1">
    <source>
        <dbReference type="SAM" id="MobiDB-lite"/>
    </source>
</evidence>
<keyword evidence="2" id="KW-0732">Signal</keyword>
<evidence type="ECO:0000256" key="2">
    <source>
        <dbReference type="SAM" id="SignalP"/>
    </source>
</evidence>
<protein>
    <submittedName>
        <fullName evidence="4">Cuticle protein</fullName>
    </submittedName>
</protein>
<evidence type="ECO:0000313" key="3">
    <source>
        <dbReference type="Proteomes" id="UP000038045"/>
    </source>
</evidence>
<sequence>MNSKIIIALIAAIIASTSAQYYYASPAYGYAGYAGYYGYPAAVAAYAAPPPVVAAPAVASVVPSVVPSAFAPLAYAWGSNKNGTDKVSNTQENVKLTN</sequence>
<dbReference type="Proteomes" id="UP000038045">
    <property type="component" value="Unplaced"/>
</dbReference>
<dbReference type="AlphaFoldDB" id="A0A0N4Z9S7"/>
<name>A0A0N4Z9S7_PARTI</name>
<keyword evidence="3" id="KW-1185">Reference proteome</keyword>
<accession>A0A0N4Z9S7</accession>
<organism evidence="3 4">
    <name type="scientific">Parastrongyloides trichosuri</name>
    <name type="common">Possum-specific nematode worm</name>
    <dbReference type="NCBI Taxonomy" id="131310"/>
    <lineage>
        <taxon>Eukaryota</taxon>
        <taxon>Metazoa</taxon>
        <taxon>Ecdysozoa</taxon>
        <taxon>Nematoda</taxon>
        <taxon>Chromadorea</taxon>
        <taxon>Rhabditida</taxon>
        <taxon>Tylenchina</taxon>
        <taxon>Panagrolaimomorpha</taxon>
        <taxon>Strongyloidoidea</taxon>
        <taxon>Strongyloididae</taxon>
        <taxon>Parastrongyloides</taxon>
    </lineage>
</organism>
<feature type="chain" id="PRO_5005891343" evidence="2">
    <location>
        <begin position="20"/>
        <end position="98"/>
    </location>
</feature>
<feature type="region of interest" description="Disordered" evidence="1">
    <location>
        <begin position="79"/>
        <end position="98"/>
    </location>
</feature>
<feature type="signal peptide" evidence="2">
    <location>
        <begin position="1"/>
        <end position="19"/>
    </location>
</feature>
<proteinExistence type="predicted"/>
<dbReference type="WBParaSite" id="PTRK_0000413800.1">
    <property type="protein sequence ID" value="PTRK_0000413800.1"/>
    <property type="gene ID" value="PTRK_0000413800"/>
</dbReference>
<evidence type="ECO:0000313" key="4">
    <source>
        <dbReference type="WBParaSite" id="PTRK_0000413800.1"/>
    </source>
</evidence>